<keyword evidence="3" id="KW-1185">Reference proteome</keyword>
<sequence>MADGHGRAVEHSDQTWFFEHKRYGRARRIHTRRPRDADVRARIPRAGNGLPVLPKLRLPARSAQEHGYCGGRSSVTTDDGNSVIKRSEHTPPCKFQLTWNKKFDLF</sequence>
<feature type="region of interest" description="Disordered" evidence="1">
    <location>
        <begin position="64"/>
        <end position="87"/>
    </location>
</feature>
<comment type="caution">
    <text evidence="2">The sequence shown here is derived from an EMBL/GenBank/DDBJ whole genome shotgun (WGS) entry which is preliminary data.</text>
</comment>
<dbReference type="EMBL" id="CARXXK010000005">
    <property type="protein sequence ID" value="CAI6369521.1"/>
    <property type="molecule type" value="Genomic_DNA"/>
</dbReference>
<evidence type="ECO:0000313" key="2">
    <source>
        <dbReference type="EMBL" id="CAI6369521.1"/>
    </source>
</evidence>
<evidence type="ECO:0000313" key="3">
    <source>
        <dbReference type="Proteomes" id="UP001160148"/>
    </source>
</evidence>
<gene>
    <name evidence="2" type="ORF">MEUPH1_LOCUS23751</name>
</gene>
<proteinExistence type="predicted"/>
<name>A0AAV0XQ74_9HEMI</name>
<evidence type="ECO:0000256" key="1">
    <source>
        <dbReference type="SAM" id="MobiDB-lite"/>
    </source>
</evidence>
<accession>A0AAV0XQ74</accession>
<protein>
    <submittedName>
        <fullName evidence="2">Uncharacterized protein</fullName>
    </submittedName>
</protein>
<organism evidence="2 3">
    <name type="scientific">Macrosiphum euphorbiae</name>
    <name type="common">potato aphid</name>
    <dbReference type="NCBI Taxonomy" id="13131"/>
    <lineage>
        <taxon>Eukaryota</taxon>
        <taxon>Metazoa</taxon>
        <taxon>Ecdysozoa</taxon>
        <taxon>Arthropoda</taxon>
        <taxon>Hexapoda</taxon>
        <taxon>Insecta</taxon>
        <taxon>Pterygota</taxon>
        <taxon>Neoptera</taxon>
        <taxon>Paraneoptera</taxon>
        <taxon>Hemiptera</taxon>
        <taxon>Sternorrhyncha</taxon>
        <taxon>Aphidomorpha</taxon>
        <taxon>Aphidoidea</taxon>
        <taxon>Aphididae</taxon>
        <taxon>Macrosiphini</taxon>
        <taxon>Macrosiphum</taxon>
    </lineage>
</organism>
<reference evidence="2 3" key="1">
    <citation type="submission" date="2023-01" db="EMBL/GenBank/DDBJ databases">
        <authorList>
            <person name="Whitehead M."/>
        </authorList>
    </citation>
    <scope>NUCLEOTIDE SEQUENCE [LARGE SCALE GENOMIC DNA]</scope>
</reference>
<dbReference type="AlphaFoldDB" id="A0AAV0XQ74"/>
<dbReference type="Proteomes" id="UP001160148">
    <property type="component" value="Unassembled WGS sequence"/>
</dbReference>